<proteinExistence type="inferred from homology"/>
<evidence type="ECO:0000256" key="6">
    <source>
        <dbReference type="RuleBase" id="RU003560"/>
    </source>
</evidence>
<dbReference type="InterPro" id="IPR049704">
    <property type="entry name" value="Aminotrans_3_PPA_site"/>
</dbReference>
<evidence type="ECO:0000256" key="2">
    <source>
        <dbReference type="ARBA" id="ARBA00008954"/>
    </source>
</evidence>
<dbReference type="CDD" id="cd00610">
    <property type="entry name" value="OAT_like"/>
    <property type="match status" value="1"/>
</dbReference>
<dbReference type="PANTHER" id="PTHR11986">
    <property type="entry name" value="AMINOTRANSFERASE CLASS III"/>
    <property type="match status" value="1"/>
</dbReference>
<gene>
    <name evidence="7" type="ORF">E3J62_01200</name>
</gene>
<dbReference type="InterPro" id="IPR015422">
    <property type="entry name" value="PyrdxlP-dep_Trfase_small"/>
</dbReference>
<keyword evidence="5 6" id="KW-0663">Pyridoxal phosphate</keyword>
<dbReference type="InterPro" id="IPR050103">
    <property type="entry name" value="Class-III_PLP-dep_AT"/>
</dbReference>
<dbReference type="EMBL" id="SOJN01000018">
    <property type="protein sequence ID" value="TET47520.1"/>
    <property type="molecule type" value="Genomic_DNA"/>
</dbReference>
<dbReference type="InterPro" id="IPR015421">
    <property type="entry name" value="PyrdxlP-dep_Trfase_major"/>
</dbReference>
<sequence>MAKTSEIHRVKGLKNKRILELDRKYVAPCYTRGHYTVFEKGKGVEVWDVEGNKYLDFAAGIGVVATGHCHPRVVKAIRDQAGKLIHMSGTDFFYEVQANLAEKLAEIAPGGKNKKVFFGNSGAEAVEACLKLAKYHTRRHRLIAFHGAFHGRTMGALSLTASKAIQRSRFGPLLPGVRHVSYGYCYRCAFNLTHPTCNFACVRYIEDEVFRTSVPAEDVAAIVIEPVQGEGGYVFPPDGYHQRLKALADKYDILIIDDEVQAGMGRTGKMFAIEHWGVKPDIVAVAKGIASGMPLGACIARSSLMDWVPGSHASTFGGNPISCSAALATIELLEGGLVDNAAKQGKYMLKKLQEMMVRHRFFGDVRGKGLMIGVEIVKDRDTKEYAKLTRDTIIQEAFKRGLVMLGCGPSSLRFMPPLVVTRREIDDALTIFDEAVSAVEKRKV</sequence>
<dbReference type="Pfam" id="PF00202">
    <property type="entry name" value="Aminotran_3"/>
    <property type="match status" value="1"/>
</dbReference>
<accession>A0A523UYE5</accession>
<evidence type="ECO:0000256" key="4">
    <source>
        <dbReference type="ARBA" id="ARBA00022679"/>
    </source>
</evidence>
<comment type="caution">
    <text evidence="7">The sequence shown here is derived from an EMBL/GenBank/DDBJ whole genome shotgun (WGS) entry which is preliminary data.</text>
</comment>
<evidence type="ECO:0000313" key="7">
    <source>
        <dbReference type="EMBL" id="TET47520.1"/>
    </source>
</evidence>
<dbReference type="PIRSF" id="PIRSF000521">
    <property type="entry name" value="Transaminase_4ab_Lys_Orn"/>
    <property type="match status" value="1"/>
</dbReference>
<keyword evidence="4 7" id="KW-0808">Transferase</keyword>
<dbReference type="SUPFAM" id="SSF53383">
    <property type="entry name" value="PLP-dependent transferases"/>
    <property type="match status" value="1"/>
</dbReference>
<organism evidence="7 8">
    <name type="scientific">candidate division TA06 bacterium</name>
    <dbReference type="NCBI Taxonomy" id="2250710"/>
    <lineage>
        <taxon>Bacteria</taxon>
        <taxon>Bacteria division TA06</taxon>
    </lineage>
</organism>
<evidence type="ECO:0000256" key="1">
    <source>
        <dbReference type="ARBA" id="ARBA00001933"/>
    </source>
</evidence>
<evidence type="ECO:0000313" key="8">
    <source>
        <dbReference type="Proteomes" id="UP000315525"/>
    </source>
</evidence>
<dbReference type="NCBIfam" id="NF004426">
    <property type="entry name" value="PRK05769.1"/>
    <property type="match status" value="1"/>
</dbReference>
<dbReference type="InterPro" id="IPR015424">
    <property type="entry name" value="PyrdxlP-dep_Trfase"/>
</dbReference>
<dbReference type="PANTHER" id="PTHR11986:SF58">
    <property type="entry name" value="LEUCINE_METHIONINE RACEMASE"/>
    <property type="match status" value="1"/>
</dbReference>
<dbReference type="Gene3D" id="3.40.640.10">
    <property type="entry name" value="Type I PLP-dependent aspartate aminotransferase-like (Major domain)"/>
    <property type="match status" value="1"/>
</dbReference>
<evidence type="ECO:0000256" key="3">
    <source>
        <dbReference type="ARBA" id="ARBA00022576"/>
    </source>
</evidence>
<dbReference type="InterPro" id="IPR005814">
    <property type="entry name" value="Aminotrans_3"/>
</dbReference>
<dbReference type="GO" id="GO:0030170">
    <property type="term" value="F:pyridoxal phosphate binding"/>
    <property type="evidence" value="ECO:0007669"/>
    <property type="project" value="InterPro"/>
</dbReference>
<dbReference type="GO" id="GO:0042802">
    <property type="term" value="F:identical protein binding"/>
    <property type="evidence" value="ECO:0007669"/>
    <property type="project" value="TreeGrafter"/>
</dbReference>
<dbReference type="Proteomes" id="UP000315525">
    <property type="component" value="Unassembled WGS sequence"/>
</dbReference>
<dbReference type="Gene3D" id="3.90.1150.10">
    <property type="entry name" value="Aspartate Aminotransferase, domain 1"/>
    <property type="match status" value="1"/>
</dbReference>
<keyword evidence="3 7" id="KW-0032">Aminotransferase</keyword>
<evidence type="ECO:0000256" key="5">
    <source>
        <dbReference type="ARBA" id="ARBA00022898"/>
    </source>
</evidence>
<dbReference type="PROSITE" id="PS00600">
    <property type="entry name" value="AA_TRANSFER_CLASS_3"/>
    <property type="match status" value="1"/>
</dbReference>
<name>A0A523UYE5_UNCT6</name>
<dbReference type="AlphaFoldDB" id="A0A523UYE5"/>
<comment type="similarity">
    <text evidence="2 6">Belongs to the class-III pyridoxal-phosphate-dependent aminotransferase family.</text>
</comment>
<protein>
    <submittedName>
        <fullName evidence="7">Acetyl ornithine aminotransferase family protein</fullName>
    </submittedName>
</protein>
<dbReference type="GO" id="GO:0008483">
    <property type="term" value="F:transaminase activity"/>
    <property type="evidence" value="ECO:0007669"/>
    <property type="project" value="UniProtKB-KW"/>
</dbReference>
<dbReference type="FunFam" id="3.40.640.10:FF:000013">
    <property type="entry name" value="4-aminobutyrate aminotransferase"/>
    <property type="match status" value="1"/>
</dbReference>
<reference evidence="7 8" key="1">
    <citation type="submission" date="2019-03" db="EMBL/GenBank/DDBJ databases">
        <title>Metabolic potential of uncultured bacteria and archaea associated with petroleum seepage in deep-sea sediments.</title>
        <authorList>
            <person name="Dong X."/>
            <person name="Hubert C."/>
        </authorList>
    </citation>
    <scope>NUCLEOTIDE SEQUENCE [LARGE SCALE GENOMIC DNA]</scope>
    <source>
        <strain evidence="7">E44_bin18</strain>
    </source>
</reference>
<comment type="cofactor">
    <cofactor evidence="1">
        <name>pyridoxal 5'-phosphate</name>
        <dbReference type="ChEBI" id="CHEBI:597326"/>
    </cofactor>
</comment>